<dbReference type="Proteomes" id="UP000284451">
    <property type="component" value="Unassembled WGS sequence"/>
</dbReference>
<name>A0A443K218_9RHOB</name>
<dbReference type="EMBL" id="SAUY01000038">
    <property type="protein sequence ID" value="RWR26808.1"/>
    <property type="molecule type" value="Genomic_DNA"/>
</dbReference>
<protein>
    <submittedName>
        <fullName evidence="2">Uncharacterized protein</fullName>
    </submittedName>
</protein>
<accession>A0A443K218</accession>
<gene>
    <name evidence="2" type="ORF">D2T29_19720</name>
</gene>
<keyword evidence="1" id="KW-1133">Transmembrane helix</keyword>
<dbReference type="RefSeq" id="WP_128233833.1">
    <property type="nucleotide sequence ID" value="NZ_SAUY01000038.1"/>
</dbReference>
<evidence type="ECO:0000313" key="3">
    <source>
        <dbReference type="Proteomes" id="UP000284451"/>
    </source>
</evidence>
<evidence type="ECO:0000256" key="1">
    <source>
        <dbReference type="SAM" id="Phobius"/>
    </source>
</evidence>
<proteinExistence type="predicted"/>
<evidence type="ECO:0000313" key="2">
    <source>
        <dbReference type="EMBL" id="RWR26808.1"/>
    </source>
</evidence>
<keyword evidence="1" id="KW-0812">Transmembrane</keyword>
<comment type="caution">
    <text evidence="2">The sequence shown here is derived from an EMBL/GenBank/DDBJ whole genome shotgun (WGS) entry which is preliminary data.</text>
</comment>
<reference evidence="2 3" key="2">
    <citation type="submission" date="2019-01" db="EMBL/GenBank/DDBJ databases">
        <authorList>
            <person name="Li Y."/>
        </authorList>
    </citation>
    <scope>NUCLEOTIDE SEQUENCE [LARGE SCALE GENOMIC DNA]</scope>
    <source>
        <strain evidence="2 3">07D10-4-3</strain>
    </source>
</reference>
<keyword evidence="1" id="KW-0472">Membrane</keyword>
<organism evidence="2 3">
    <name type="scientific">Paenirhodobacter populi</name>
    <dbReference type="NCBI Taxonomy" id="2306993"/>
    <lineage>
        <taxon>Bacteria</taxon>
        <taxon>Pseudomonadati</taxon>
        <taxon>Pseudomonadota</taxon>
        <taxon>Alphaproteobacteria</taxon>
        <taxon>Rhodobacterales</taxon>
        <taxon>Rhodobacter group</taxon>
        <taxon>Paenirhodobacter</taxon>
    </lineage>
</organism>
<reference evidence="2 3" key="1">
    <citation type="submission" date="2019-01" db="EMBL/GenBank/DDBJ databases">
        <title>Sinorhodobacter populi sp. nov. isolated from the symptomatic bark tissue of Populus euramericana canker.</title>
        <authorList>
            <person name="Xu G."/>
        </authorList>
    </citation>
    <scope>NUCLEOTIDE SEQUENCE [LARGE SCALE GENOMIC DNA]</scope>
    <source>
        <strain evidence="2 3">07D10-4-3</strain>
    </source>
</reference>
<feature type="transmembrane region" description="Helical" evidence="1">
    <location>
        <begin position="6"/>
        <end position="29"/>
    </location>
</feature>
<dbReference type="AlphaFoldDB" id="A0A443K218"/>
<sequence>MNSAIAGFVSAVLPSLLEIAGLFLMAWLARVSTFAKEKWGIEIEAKHREALHSAIMSGIRSAVARGLTGPAAIDAAIQHATASVPDAIAALNPASQVLINIASAKLKEVLG</sequence>